<evidence type="ECO:0000313" key="4">
    <source>
        <dbReference type="Proteomes" id="UP000032568"/>
    </source>
</evidence>
<organism evidence="3 4">
    <name type="scientific">Thalassomonas actiniarum</name>
    <dbReference type="NCBI Taxonomy" id="485447"/>
    <lineage>
        <taxon>Bacteria</taxon>
        <taxon>Pseudomonadati</taxon>
        <taxon>Pseudomonadota</taxon>
        <taxon>Gammaproteobacteria</taxon>
        <taxon>Alteromonadales</taxon>
        <taxon>Colwelliaceae</taxon>
        <taxon>Thalassomonas</taxon>
    </lineage>
</organism>
<dbReference type="SMART" id="SM00530">
    <property type="entry name" value="HTH_XRE"/>
    <property type="match status" value="1"/>
</dbReference>
<evidence type="ECO:0000259" key="2">
    <source>
        <dbReference type="PROSITE" id="PS50943"/>
    </source>
</evidence>
<dbReference type="Gene3D" id="1.10.260.40">
    <property type="entry name" value="lambda repressor-like DNA-binding domains"/>
    <property type="match status" value="1"/>
</dbReference>
<proteinExistence type="predicted"/>
<evidence type="ECO:0000313" key="3">
    <source>
        <dbReference type="EMBL" id="WDD98409.1"/>
    </source>
</evidence>
<dbReference type="InterPro" id="IPR010982">
    <property type="entry name" value="Lambda_DNA-bd_dom_sf"/>
</dbReference>
<name>A0AAF0C383_9GAMM</name>
<protein>
    <submittedName>
        <fullName evidence="3">Helix-turn-helix domain-containing protein</fullName>
    </submittedName>
</protein>
<dbReference type="GO" id="GO:0003677">
    <property type="term" value="F:DNA binding"/>
    <property type="evidence" value="ECO:0007669"/>
    <property type="project" value="InterPro"/>
</dbReference>
<feature type="domain" description="HTH cro/C1-type" evidence="2">
    <location>
        <begin position="13"/>
        <end position="66"/>
    </location>
</feature>
<reference evidence="3 4" key="2">
    <citation type="journal article" date="2022" name="Mar. Drugs">
        <title>Bioassay-Guided Fractionation Leads to the Detection of Cholic Acid Generated by the Rare Thalassomonas sp.</title>
        <authorList>
            <person name="Pheiffer F."/>
            <person name="Schneider Y.K."/>
            <person name="Hansen E.H."/>
            <person name="Andersen J.H."/>
            <person name="Isaksson J."/>
            <person name="Busche T."/>
            <person name="R C."/>
            <person name="Kalinowski J."/>
            <person name="Zyl L.V."/>
            <person name="Trindade M."/>
        </authorList>
    </citation>
    <scope>NUCLEOTIDE SEQUENCE [LARGE SCALE GENOMIC DNA]</scope>
    <source>
        <strain evidence="3 4">A5K-106</strain>
    </source>
</reference>
<dbReference type="PROSITE" id="PS50943">
    <property type="entry name" value="HTH_CROC1"/>
    <property type="match status" value="1"/>
</dbReference>
<evidence type="ECO:0000256" key="1">
    <source>
        <dbReference type="SAM" id="Phobius"/>
    </source>
</evidence>
<sequence length="233" mass="25643">MQQRPMNLSPERIKYLRHDNGWSQELLAKASGLSLRTIQRAEKEGNSSLETQQAIAAALNVKQEELFAVSPTPNVNWKRTNMMQSFIALLVVAGAILMLFLLGGELKHFSDFYGGLFLALFMYACTAVAFGPHGLMKSIRGLRYLFASEISPSPASDYLSLIFKKQITFLYGGALIGLLTGSVAIHSHHGALDSDTSLHTAYAVNLLILLYGAIIAEAIFRPLAIKLESRELK</sequence>
<dbReference type="EMBL" id="CP059735">
    <property type="protein sequence ID" value="WDD98409.1"/>
    <property type="molecule type" value="Genomic_DNA"/>
</dbReference>
<gene>
    <name evidence="3" type="ORF">SG35_024595</name>
</gene>
<dbReference type="CDD" id="cd00093">
    <property type="entry name" value="HTH_XRE"/>
    <property type="match status" value="1"/>
</dbReference>
<feature type="transmembrane region" description="Helical" evidence="1">
    <location>
        <begin position="200"/>
        <end position="220"/>
    </location>
</feature>
<dbReference type="Pfam" id="PF01381">
    <property type="entry name" value="HTH_3"/>
    <property type="match status" value="1"/>
</dbReference>
<feature type="transmembrane region" description="Helical" evidence="1">
    <location>
        <begin position="86"/>
        <end position="106"/>
    </location>
</feature>
<accession>A0AAF0C383</accession>
<feature type="transmembrane region" description="Helical" evidence="1">
    <location>
        <begin position="169"/>
        <end position="188"/>
    </location>
</feature>
<keyword evidence="4" id="KW-1185">Reference proteome</keyword>
<keyword evidence="1" id="KW-0812">Transmembrane</keyword>
<dbReference type="Proteomes" id="UP000032568">
    <property type="component" value="Chromosome"/>
</dbReference>
<dbReference type="AlphaFoldDB" id="A0AAF0C383"/>
<dbReference type="InterPro" id="IPR001387">
    <property type="entry name" value="Cro/C1-type_HTH"/>
</dbReference>
<dbReference type="KEGG" id="tact:SG35_024595"/>
<dbReference type="SUPFAM" id="SSF47413">
    <property type="entry name" value="lambda repressor-like DNA-binding domains"/>
    <property type="match status" value="1"/>
</dbReference>
<keyword evidence="1" id="KW-1133">Transmembrane helix</keyword>
<feature type="transmembrane region" description="Helical" evidence="1">
    <location>
        <begin position="112"/>
        <end position="135"/>
    </location>
</feature>
<keyword evidence="1" id="KW-0472">Membrane</keyword>
<dbReference type="RefSeq" id="WP_152646836.1">
    <property type="nucleotide sequence ID" value="NZ_CP059735.1"/>
</dbReference>
<reference evidence="3 4" key="1">
    <citation type="journal article" date="2015" name="Genome Announc.">
        <title>Draft Genome Sequences of Marine Isolates of Thalassomonas viridans and Thalassomonas actiniarum.</title>
        <authorList>
            <person name="Olonade I."/>
            <person name="van Zyl L.J."/>
            <person name="Trindade M."/>
        </authorList>
    </citation>
    <scope>NUCLEOTIDE SEQUENCE [LARGE SCALE GENOMIC DNA]</scope>
    <source>
        <strain evidence="3 4">A5K-106</strain>
    </source>
</reference>